<accession>K6WRG4</accession>
<dbReference type="SUPFAM" id="SSF55103">
    <property type="entry name" value="FAD-linked oxidases, C-terminal domain"/>
    <property type="match status" value="1"/>
</dbReference>
<name>K6WRG4_9MICO</name>
<dbReference type="Gene3D" id="3.30.43.10">
    <property type="entry name" value="Uridine Diphospho-n-acetylenolpyruvylglucosamine Reductase, domain 2"/>
    <property type="match status" value="1"/>
</dbReference>
<dbReference type="EMBL" id="BAHD01000010">
    <property type="protein sequence ID" value="GAB94682.1"/>
    <property type="molecule type" value="Genomic_DNA"/>
</dbReference>
<protein>
    <recommendedName>
        <fullName evidence="10">D-lactate dehydrogenase (cytochrome)</fullName>
        <ecNumber evidence="10">1.1.2.4</ecNumber>
    </recommendedName>
</protein>
<evidence type="ECO:0000256" key="4">
    <source>
        <dbReference type="ARBA" id="ARBA00022723"/>
    </source>
</evidence>
<dbReference type="SUPFAM" id="SSF46548">
    <property type="entry name" value="alpha-helical ferredoxin"/>
    <property type="match status" value="1"/>
</dbReference>
<keyword evidence="8" id="KW-0408">Iron</keyword>
<keyword evidence="3" id="KW-0285">Flavoprotein</keyword>
<dbReference type="PANTHER" id="PTHR11748:SF111">
    <property type="entry name" value="D-LACTATE DEHYDROGENASE, MITOCHONDRIAL-RELATED"/>
    <property type="match status" value="1"/>
</dbReference>
<keyword evidence="9" id="KW-0411">Iron-sulfur</keyword>
<dbReference type="InterPro" id="IPR006094">
    <property type="entry name" value="Oxid_FAD_bind_N"/>
</dbReference>
<dbReference type="InterPro" id="IPR017896">
    <property type="entry name" value="4Fe4S_Fe-S-bd"/>
</dbReference>
<dbReference type="Pfam" id="PF13183">
    <property type="entry name" value="Fer4_8"/>
    <property type="match status" value="1"/>
</dbReference>
<keyword evidence="7" id="KW-0560">Oxidoreductase</keyword>
<sequence length="976" mass="103917">MTDVIDAHRSEPSPDPQLRATPVVPGPVDKALLHDLRQEVGPGPLRSRLIDRLKMSHDGSHFQLVPQAVVVARDGLDVQNTIAVATRHGLPVTFRSGGTSLSGQAGTDGVLIDTRRNFRRVRVLDEGARVLCQPGATVRAVNTRLAPYRRALGPDPASESACTIGGVVANNSSGMQCGTTANTYRTLDALDFVLPSGTRIDTASRDADEKLRHDEPALWEGLARLRDRVRANPDSVRRIEHQFSMKNTMGYGLNSLLDHETPADMLAHLMIGSEGTLGFVLGATYRTVPIYPHIATALLVFESIDAATDALPALIEAGSRTAELMDAASLRVSQAGPVRVGALDGLAVREHTALLIEAQEESPEALADTRAALERAIGGLRGLSSEAVFTTEPSERAAAWSVRKGLYTAVAGARPTGSTALLEDVVVPMPALTGTVRELQRLCGGYGYDDAVIFGHARDANLHFMINPDLADPTQLRGFERFTEELVDLVLDADGSLKAEHGTGRIMAPYVRRQYGDELYDVMRQIKSLADPGNVLNPGVIIGDDPKAHLRDLKVTAAVDEQVDRCVECGYCEPVCPSRDVTTTPRQRIALLRDIAHAPQDVRRSVEADYAYDAVDMCAADSLCQSACPVGIDTGVFMKAHRKARHSSAVQAVGVTLAQEWGRLLPLLRTGVGIGAVGPHGLFSAVTGLSRRVLPTDLVPYVGDDLPGPGISRATTARREPGEVVLFASCISELFGPADPAGPQRHPSGLGAARAFLAVCDRAGVAVQIPAGVQDLCCGTVWRSKGLSDGTATMARRTALALLEATREGAVPVVSDASSCSHGLHELAGDLRAAGDDRLAARVEALRVMDAVAFVAQEVLPRLPEPVRRGGRMVVHPTCSDRRAADLPALQAVASFCAEEVIVPPDAGCCGFAGDRGMLHPELTAAATHPEALDVAALGPDIWAAVSTNRTCEIGMTRATGHVYRHVLEVLEEVTR</sequence>
<dbReference type="eggNOG" id="COG0277">
    <property type="taxonomic scope" value="Bacteria"/>
</dbReference>
<dbReference type="InterPro" id="IPR004113">
    <property type="entry name" value="FAD-bd_oxidored_4_C"/>
</dbReference>
<comment type="caution">
    <text evidence="14">The sequence shown here is derived from an EMBL/GenBank/DDBJ whole genome shotgun (WGS) entry which is preliminary data.</text>
</comment>
<dbReference type="GO" id="GO:0051536">
    <property type="term" value="F:iron-sulfur cluster binding"/>
    <property type="evidence" value="ECO:0007669"/>
    <property type="project" value="UniProtKB-KW"/>
</dbReference>
<evidence type="ECO:0000256" key="9">
    <source>
        <dbReference type="ARBA" id="ARBA00023014"/>
    </source>
</evidence>
<evidence type="ECO:0000256" key="5">
    <source>
        <dbReference type="ARBA" id="ARBA00022827"/>
    </source>
</evidence>
<dbReference type="eggNOG" id="COG0247">
    <property type="taxonomic scope" value="Bacteria"/>
</dbReference>
<dbReference type="PANTHER" id="PTHR11748">
    <property type="entry name" value="D-LACTATE DEHYDROGENASE"/>
    <property type="match status" value="1"/>
</dbReference>
<dbReference type="InterPro" id="IPR009051">
    <property type="entry name" value="Helical_ferredxn"/>
</dbReference>
<evidence type="ECO:0000259" key="13">
    <source>
        <dbReference type="PROSITE" id="PS51387"/>
    </source>
</evidence>
<dbReference type="OrthoDB" id="9770306at2"/>
<dbReference type="Gene3D" id="3.30.465.10">
    <property type="match status" value="1"/>
</dbReference>
<dbReference type="PROSITE" id="PS00198">
    <property type="entry name" value="4FE4S_FER_1"/>
    <property type="match status" value="1"/>
</dbReference>
<dbReference type="Gene3D" id="1.10.1060.10">
    <property type="entry name" value="Alpha-helical ferredoxin"/>
    <property type="match status" value="1"/>
</dbReference>
<dbReference type="Gene3D" id="1.10.45.10">
    <property type="entry name" value="Vanillyl-alcohol Oxidase, Chain A, domain 4"/>
    <property type="match status" value="1"/>
</dbReference>
<dbReference type="GO" id="GO:0071949">
    <property type="term" value="F:FAD binding"/>
    <property type="evidence" value="ECO:0007669"/>
    <property type="project" value="InterPro"/>
</dbReference>
<evidence type="ECO:0000256" key="7">
    <source>
        <dbReference type="ARBA" id="ARBA00023002"/>
    </source>
</evidence>
<dbReference type="Gene3D" id="3.30.70.2190">
    <property type="match status" value="1"/>
</dbReference>
<dbReference type="InterPro" id="IPR036318">
    <property type="entry name" value="FAD-bd_PCMH-like_sf"/>
</dbReference>
<dbReference type="Pfam" id="PF01565">
    <property type="entry name" value="FAD_binding_4"/>
    <property type="match status" value="1"/>
</dbReference>
<dbReference type="Proteomes" id="UP000008366">
    <property type="component" value="Unassembled WGS sequence"/>
</dbReference>
<dbReference type="RefSeq" id="WP_006591214.1">
    <property type="nucleotide sequence ID" value="NZ_BAHD01000010.1"/>
</dbReference>
<keyword evidence="6" id="KW-0809">Transit peptide</keyword>
<evidence type="ECO:0000256" key="3">
    <source>
        <dbReference type="ARBA" id="ARBA00022630"/>
    </source>
</evidence>
<reference evidence="14 15" key="1">
    <citation type="submission" date="2012-08" db="EMBL/GenBank/DDBJ databases">
        <title>Whole genome shotgun sequence of Kineosphaera limosa NBRC 100340.</title>
        <authorList>
            <person name="Yoshida I."/>
            <person name="Isaki S."/>
            <person name="Hosoyama A."/>
            <person name="Tsuchikane K."/>
            <person name="Katsumata H."/>
            <person name="Ando Y."/>
            <person name="Ohji S."/>
            <person name="Hamada M."/>
            <person name="Tamura T."/>
            <person name="Yamazoe A."/>
            <person name="Yamazaki S."/>
            <person name="Fujita N."/>
        </authorList>
    </citation>
    <scope>NUCLEOTIDE SEQUENCE [LARGE SCALE GENOMIC DNA]</scope>
    <source>
        <strain evidence="14 15">NBRC 100340</strain>
    </source>
</reference>
<comment type="cofactor">
    <cofactor evidence="1">
        <name>FAD</name>
        <dbReference type="ChEBI" id="CHEBI:57692"/>
    </cofactor>
</comment>
<keyword evidence="15" id="KW-1185">Reference proteome</keyword>
<dbReference type="InterPro" id="IPR016169">
    <property type="entry name" value="FAD-bd_PCMH_sub2"/>
</dbReference>
<dbReference type="InterPro" id="IPR017900">
    <property type="entry name" value="4Fe4S_Fe_S_CS"/>
</dbReference>
<evidence type="ECO:0000259" key="12">
    <source>
        <dbReference type="PROSITE" id="PS51379"/>
    </source>
</evidence>
<dbReference type="EC" id="1.1.2.4" evidence="10"/>
<dbReference type="STRING" id="1184609.KILIM_010_00130"/>
<feature type="region of interest" description="Disordered" evidence="11">
    <location>
        <begin position="1"/>
        <end position="22"/>
    </location>
</feature>
<feature type="compositionally biased region" description="Basic and acidic residues" evidence="11">
    <location>
        <begin position="1"/>
        <end position="12"/>
    </location>
</feature>
<organism evidence="14 15">
    <name type="scientific">Kineosphaera limosa NBRC 100340</name>
    <dbReference type="NCBI Taxonomy" id="1184609"/>
    <lineage>
        <taxon>Bacteria</taxon>
        <taxon>Bacillati</taxon>
        <taxon>Actinomycetota</taxon>
        <taxon>Actinomycetes</taxon>
        <taxon>Micrococcales</taxon>
        <taxon>Dermatophilaceae</taxon>
        <taxon>Kineosphaera</taxon>
    </lineage>
</organism>
<dbReference type="GO" id="GO:0008720">
    <property type="term" value="F:D-lactate dehydrogenase (NAD+) activity"/>
    <property type="evidence" value="ECO:0007669"/>
    <property type="project" value="TreeGrafter"/>
</dbReference>
<dbReference type="InterPro" id="IPR016166">
    <property type="entry name" value="FAD-bd_PCMH"/>
</dbReference>
<dbReference type="Pfam" id="PF02754">
    <property type="entry name" value="CCG"/>
    <property type="match status" value="1"/>
</dbReference>
<comment type="similarity">
    <text evidence="2">Belongs to the FAD-binding oxidoreductase/transferase type 4 family.</text>
</comment>
<evidence type="ECO:0000256" key="10">
    <source>
        <dbReference type="ARBA" id="ARBA00038897"/>
    </source>
</evidence>
<evidence type="ECO:0000313" key="15">
    <source>
        <dbReference type="Proteomes" id="UP000008366"/>
    </source>
</evidence>
<dbReference type="InterPro" id="IPR004017">
    <property type="entry name" value="Cys_rich_dom"/>
</dbReference>
<evidence type="ECO:0000256" key="2">
    <source>
        <dbReference type="ARBA" id="ARBA00008000"/>
    </source>
</evidence>
<feature type="domain" description="FAD-binding PCMH-type" evidence="13">
    <location>
        <begin position="62"/>
        <end position="290"/>
    </location>
</feature>
<proteinExistence type="inferred from homology"/>
<evidence type="ECO:0000313" key="14">
    <source>
        <dbReference type="EMBL" id="GAB94682.1"/>
    </source>
</evidence>
<dbReference type="InterPro" id="IPR016171">
    <property type="entry name" value="Vanillyl_alc_oxidase_C-sub2"/>
</dbReference>
<feature type="domain" description="4Fe-4S ferredoxin-type" evidence="12">
    <location>
        <begin position="555"/>
        <end position="586"/>
    </location>
</feature>
<dbReference type="PROSITE" id="PS51387">
    <property type="entry name" value="FAD_PCMH"/>
    <property type="match status" value="1"/>
</dbReference>
<evidence type="ECO:0000256" key="11">
    <source>
        <dbReference type="SAM" id="MobiDB-lite"/>
    </source>
</evidence>
<dbReference type="Pfam" id="PF02913">
    <property type="entry name" value="FAD-oxidase_C"/>
    <property type="match status" value="1"/>
</dbReference>
<evidence type="ECO:0000256" key="1">
    <source>
        <dbReference type="ARBA" id="ARBA00001974"/>
    </source>
</evidence>
<evidence type="ECO:0000256" key="6">
    <source>
        <dbReference type="ARBA" id="ARBA00022946"/>
    </source>
</evidence>
<dbReference type="AlphaFoldDB" id="K6WRG4"/>
<dbReference type="InterPro" id="IPR016167">
    <property type="entry name" value="FAD-bd_PCMH_sub1"/>
</dbReference>
<dbReference type="GO" id="GO:0004458">
    <property type="term" value="F:D-lactate dehydrogenase (cytochrome) activity"/>
    <property type="evidence" value="ECO:0007669"/>
    <property type="project" value="UniProtKB-EC"/>
</dbReference>
<dbReference type="PROSITE" id="PS51379">
    <property type="entry name" value="4FE4S_FER_2"/>
    <property type="match status" value="1"/>
</dbReference>
<dbReference type="GO" id="GO:0046872">
    <property type="term" value="F:metal ion binding"/>
    <property type="evidence" value="ECO:0007669"/>
    <property type="project" value="UniProtKB-KW"/>
</dbReference>
<dbReference type="GO" id="GO:1903457">
    <property type="term" value="P:lactate catabolic process"/>
    <property type="evidence" value="ECO:0007669"/>
    <property type="project" value="TreeGrafter"/>
</dbReference>
<evidence type="ECO:0000256" key="8">
    <source>
        <dbReference type="ARBA" id="ARBA00023004"/>
    </source>
</evidence>
<dbReference type="SUPFAM" id="SSF56176">
    <property type="entry name" value="FAD-binding/transporter-associated domain-like"/>
    <property type="match status" value="1"/>
</dbReference>
<dbReference type="InterPro" id="IPR016164">
    <property type="entry name" value="FAD-linked_Oxase-like_C"/>
</dbReference>
<keyword evidence="4" id="KW-0479">Metal-binding</keyword>
<dbReference type="Gene3D" id="3.30.70.2740">
    <property type="match status" value="1"/>
</dbReference>
<gene>
    <name evidence="14" type="ORF">KILIM_010_00130</name>
</gene>
<keyword evidence="5" id="KW-0274">FAD</keyword>